<name>A0A426Y2M3_ENSVE</name>
<dbReference type="EMBL" id="AMZH03015498">
    <property type="protein sequence ID" value="RRT45954.1"/>
    <property type="molecule type" value="Genomic_DNA"/>
</dbReference>
<accession>A0A426Y2M3</accession>
<dbReference type="AlphaFoldDB" id="A0A426Y2M3"/>
<dbReference type="Proteomes" id="UP000287651">
    <property type="component" value="Unassembled WGS sequence"/>
</dbReference>
<reference evidence="2 3" key="1">
    <citation type="journal article" date="2014" name="Agronomy (Basel)">
        <title>A Draft Genome Sequence for Ensete ventricosum, the Drought-Tolerant Tree Against Hunger.</title>
        <authorList>
            <person name="Harrison J."/>
            <person name="Moore K.A."/>
            <person name="Paszkiewicz K."/>
            <person name="Jones T."/>
            <person name="Grant M."/>
            <person name="Ambacheew D."/>
            <person name="Muzemil S."/>
            <person name="Studholme D.J."/>
        </authorList>
    </citation>
    <scope>NUCLEOTIDE SEQUENCE [LARGE SCALE GENOMIC DNA]</scope>
</reference>
<feature type="chain" id="PRO_5019197554" description="Secreted protein" evidence="1">
    <location>
        <begin position="17"/>
        <end position="99"/>
    </location>
</feature>
<feature type="signal peptide" evidence="1">
    <location>
        <begin position="1"/>
        <end position="16"/>
    </location>
</feature>
<comment type="caution">
    <text evidence="2">The sequence shown here is derived from an EMBL/GenBank/DDBJ whole genome shotgun (WGS) entry which is preliminary data.</text>
</comment>
<proteinExistence type="predicted"/>
<organism evidence="2 3">
    <name type="scientific">Ensete ventricosum</name>
    <name type="common">Abyssinian banana</name>
    <name type="synonym">Musa ensete</name>
    <dbReference type="NCBI Taxonomy" id="4639"/>
    <lineage>
        <taxon>Eukaryota</taxon>
        <taxon>Viridiplantae</taxon>
        <taxon>Streptophyta</taxon>
        <taxon>Embryophyta</taxon>
        <taxon>Tracheophyta</taxon>
        <taxon>Spermatophyta</taxon>
        <taxon>Magnoliopsida</taxon>
        <taxon>Liliopsida</taxon>
        <taxon>Zingiberales</taxon>
        <taxon>Musaceae</taxon>
        <taxon>Ensete</taxon>
    </lineage>
</organism>
<gene>
    <name evidence="2" type="ORF">B296_00033408</name>
</gene>
<evidence type="ECO:0000256" key="1">
    <source>
        <dbReference type="SAM" id="SignalP"/>
    </source>
</evidence>
<sequence>MGSLLAGILPIGATSAGVASMGNLPEGVLPTGTASAGATPTGCHSWERSHLQATTLAASGCSLWPGHGRLPLTTWPPLQRAWSRAADLVGDPGRVWLPL</sequence>
<keyword evidence="1" id="KW-0732">Signal</keyword>
<evidence type="ECO:0000313" key="2">
    <source>
        <dbReference type="EMBL" id="RRT45954.1"/>
    </source>
</evidence>
<evidence type="ECO:0000313" key="3">
    <source>
        <dbReference type="Proteomes" id="UP000287651"/>
    </source>
</evidence>
<evidence type="ECO:0008006" key="4">
    <source>
        <dbReference type="Google" id="ProtNLM"/>
    </source>
</evidence>
<protein>
    <recommendedName>
        <fullName evidence="4">Secreted protein</fullName>
    </recommendedName>
</protein>